<dbReference type="SUPFAM" id="SSF55729">
    <property type="entry name" value="Acyl-CoA N-acyltransferases (Nat)"/>
    <property type="match status" value="2"/>
</dbReference>
<dbReference type="PANTHER" id="PTHR43420">
    <property type="entry name" value="ACETYLTRANSFERASE"/>
    <property type="match status" value="1"/>
</dbReference>
<proteinExistence type="predicted"/>
<dbReference type="OrthoDB" id="9786032at2"/>
<feature type="domain" description="N-acetyltransferase" evidence="3">
    <location>
        <begin position="156"/>
        <end position="283"/>
    </location>
</feature>
<sequence>MITYKRCTETNDDAIFQAFQIGFSDYIIKVEITKEIFIKNFFGREGNSPEYSFIAFDEDKPVGLILGGIKVYEGIKTLRCGALCVHPDYRGTEVSKKLFSLHKETAIENNCRQLFLEVIVGNDRAINFYKKMGYEKVYDITYYSHQNPDDIDEVLPDDVTVEKIDMEVLKSFSCKVRDIHINWQNDFDYIEKITGQVHFGVFHGTELIGALSINPIGKINFLWIESGFRNRGIGRGLVSHAIKELNLKKLAINFPNNASLMGFAKRLNFTKDSISQYEMYLTL</sequence>
<dbReference type="RefSeq" id="WP_103203009.1">
    <property type="nucleotide sequence ID" value="NZ_CVTD020000017.1"/>
</dbReference>
<dbReference type="PROSITE" id="PS51186">
    <property type="entry name" value="GNAT"/>
    <property type="match status" value="2"/>
</dbReference>
<evidence type="ECO:0000313" key="4">
    <source>
        <dbReference type="EMBL" id="CRZ34904.1"/>
    </source>
</evidence>
<evidence type="ECO:0000313" key="5">
    <source>
        <dbReference type="Proteomes" id="UP000236497"/>
    </source>
</evidence>
<keyword evidence="1" id="KW-0808">Transferase</keyword>
<keyword evidence="5" id="KW-1185">Reference proteome</keyword>
<accession>A0A0H5SHE3</accession>
<name>A0A0H5SHE3_HERHM</name>
<dbReference type="Gene3D" id="3.40.630.30">
    <property type="match status" value="2"/>
</dbReference>
<dbReference type="EMBL" id="CVTD020000017">
    <property type="protein sequence ID" value="CRZ34904.1"/>
    <property type="molecule type" value="Genomic_DNA"/>
</dbReference>
<dbReference type="CDD" id="cd04301">
    <property type="entry name" value="NAT_SF"/>
    <property type="match status" value="2"/>
</dbReference>
<dbReference type="Pfam" id="PF00583">
    <property type="entry name" value="Acetyltransf_1"/>
    <property type="match status" value="2"/>
</dbReference>
<keyword evidence="2" id="KW-0012">Acyltransferase</keyword>
<dbReference type="InterPro" id="IPR050680">
    <property type="entry name" value="YpeA/RimI_acetyltransf"/>
</dbReference>
<evidence type="ECO:0000256" key="1">
    <source>
        <dbReference type="ARBA" id="ARBA00022679"/>
    </source>
</evidence>
<dbReference type="GO" id="GO:0016747">
    <property type="term" value="F:acyltransferase activity, transferring groups other than amino-acyl groups"/>
    <property type="evidence" value="ECO:0007669"/>
    <property type="project" value="InterPro"/>
</dbReference>
<protein>
    <recommendedName>
        <fullName evidence="3">N-acetyltransferase domain-containing protein</fullName>
    </recommendedName>
</protein>
<gene>
    <name evidence="4" type="ORF">HHT355_1704</name>
</gene>
<feature type="domain" description="N-acetyltransferase" evidence="3">
    <location>
        <begin position="2"/>
        <end position="158"/>
    </location>
</feature>
<organism evidence="4 5">
    <name type="scientific">Herbinix hemicellulosilytica</name>
    <dbReference type="NCBI Taxonomy" id="1564487"/>
    <lineage>
        <taxon>Bacteria</taxon>
        <taxon>Bacillati</taxon>
        <taxon>Bacillota</taxon>
        <taxon>Clostridia</taxon>
        <taxon>Lachnospirales</taxon>
        <taxon>Lachnospiraceae</taxon>
        <taxon>Herbinix</taxon>
    </lineage>
</organism>
<dbReference type="Proteomes" id="UP000236497">
    <property type="component" value="Unassembled WGS sequence"/>
</dbReference>
<evidence type="ECO:0000256" key="2">
    <source>
        <dbReference type="ARBA" id="ARBA00023315"/>
    </source>
</evidence>
<reference evidence="4 5" key="1">
    <citation type="submission" date="2015-06" db="EMBL/GenBank/DDBJ databases">
        <authorList>
            <person name="Wibberg Daniel"/>
        </authorList>
    </citation>
    <scope>NUCLEOTIDE SEQUENCE [LARGE SCALE GENOMIC DNA]</scope>
    <source>
        <strain evidence="4 5">T3/55T</strain>
    </source>
</reference>
<dbReference type="InterPro" id="IPR000182">
    <property type="entry name" value="GNAT_dom"/>
</dbReference>
<dbReference type="PANTHER" id="PTHR43420:SF44">
    <property type="entry name" value="ACETYLTRANSFERASE YPEA"/>
    <property type="match status" value="1"/>
</dbReference>
<dbReference type="InterPro" id="IPR016181">
    <property type="entry name" value="Acyl_CoA_acyltransferase"/>
</dbReference>
<evidence type="ECO:0000259" key="3">
    <source>
        <dbReference type="PROSITE" id="PS51186"/>
    </source>
</evidence>
<dbReference type="AlphaFoldDB" id="A0A0H5SHE3"/>